<dbReference type="Pfam" id="PF00078">
    <property type="entry name" value="RVT_1"/>
    <property type="match status" value="1"/>
</dbReference>
<proteinExistence type="predicted"/>
<dbReference type="OrthoDB" id="410104at2759"/>
<evidence type="ECO:0000259" key="1">
    <source>
        <dbReference type="PROSITE" id="PS50878"/>
    </source>
</evidence>
<dbReference type="InterPro" id="IPR000477">
    <property type="entry name" value="RT_dom"/>
</dbReference>
<dbReference type="InterPro" id="IPR043502">
    <property type="entry name" value="DNA/RNA_pol_sf"/>
</dbReference>
<dbReference type="Proteomes" id="UP000025227">
    <property type="component" value="Unplaced"/>
</dbReference>
<dbReference type="PANTHER" id="PTHR19446">
    <property type="entry name" value="REVERSE TRANSCRIPTASES"/>
    <property type="match status" value="1"/>
</dbReference>
<name>A0A7I5EDU9_HAECO</name>
<dbReference type="CDD" id="cd01650">
    <property type="entry name" value="RT_nLTR_like"/>
    <property type="match status" value="1"/>
</dbReference>
<keyword evidence="2" id="KW-1185">Reference proteome</keyword>
<accession>A0A7I5EDU9</accession>
<sequence length="187" mass="21745">MAWKQSSTVLLFKKGDKEDLADYRPITLLPVLYKVFTRCVLARIRRTPEEAQPVKQADFHRLSLVMTFIDYKKAFDSVEPVKVWEALEEQGVERIYVDLLRECYSDGTTVFHPFYNDVVEAVRKRERQGDPILPNLFSACLKHIIRRCNFSNFGVNIDGVHLNHLRFADDIVLILTLQNTLPRCCIT</sequence>
<dbReference type="SUPFAM" id="SSF56672">
    <property type="entry name" value="DNA/RNA polymerases"/>
    <property type="match status" value="1"/>
</dbReference>
<dbReference type="PROSITE" id="PS50878">
    <property type="entry name" value="RT_POL"/>
    <property type="match status" value="1"/>
</dbReference>
<feature type="domain" description="Reverse transcriptase" evidence="1">
    <location>
        <begin position="1"/>
        <end position="187"/>
    </location>
</feature>
<protein>
    <submittedName>
        <fullName evidence="3">Reverse transcriptase domain-containing protein</fullName>
    </submittedName>
</protein>
<evidence type="ECO:0000313" key="2">
    <source>
        <dbReference type="Proteomes" id="UP000025227"/>
    </source>
</evidence>
<dbReference type="AlphaFoldDB" id="A0A7I5EDU9"/>
<dbReference type="WBParaSite" id="HCON_00171000-00001">
    <property type="protein sequence ID" value="HCON_00171000-00001"/>
    <property type="gene ID" value="HCON_00171000"/>
</dbReference>
<evidence type="ECO:0000313" key="3">
    <source>
        <dbReference type="WBParaSite" id="HCON_00171000-00001"/>
    </source>
</evidence>
<reference evidence="3" key="1">
    <citation type="submission" date="2020-12" db="UniProtKB">
        <authorList>
            <consortium name="WormBaseParasite"/>
        </authorList>
    </citation>
    <scope>IDENTIFICATION</scope>
    <source>
        <strain evidence="3">MHco3</strain>
    </source>
</reference>
<organism evidence="2 3">
    <name type="scientific">Haemonchus contortus</name>
    <name type="common">Barber pole worm</name>
    <dbReference type="NCBI Taxonomy" id="6289"/>
    <lineage>
        <taxon>Eukaryota</taxon>
        <taxon>Metazoa</taxon>
        <taxon>Ecdysozoa</taxon>
        <taxon>Nematoda</taxon>
        <taxon>Chromadorea</taxon>
        <taxon>Rhabditida</taxon>
        <taxon>Rhabditina</taxon>
        <taxon>Rhabditomorpha</taxon>
        <taxon>Strongyloidea</taxon>
        <taxon>Trichostrongylidae</taxon>
        <taxon>Haemonchus</taxon>
    </lineage>
</organism>